<feature type="region of interest" description="Disordered" evidence="8">
    <location>
        <begin position="1271"/>
        <end position="1339"/>
    </location>
</feature>
<dbReference type="OrthoDB" id="3364175at2759"/>
<keyword evidence="6" id="KW-0804">Transcription</keyword>
<dbReference type="PROSITE" id="PS50048">
    <property type="entry name" value="ZN2_CY6_FUNGAL_2"/>
    <property type="match status" value="1"/>
</dbReference>
<feature type="compositionally biased region" description="Gly residues" evidence="8">
    <location>
        <begin position="1308"/>
        <end position="1317"/>
    </location>
</feature>
<keyword evidence="2" id="KW-0479">Metal-binding</keyword>
<keyword evidence="3" id="KW-0862">Zinc</keyword>
<feature type="compositionally biased region" description="Low complexity" evidence="8">
    <location>
        <begin position="1127"/>
        <end position="1138"/>
    </location>
</feature>
<evidence type="ECO:0000313" key="11">
    <source>
        <dbReference type="Proteomes" id="UP000053664"/>
    </source>
</evidence>
<feature type="compositionally biased region" description="Polar residues" evidence="8">
    <location>
        <begin position="1034"/>
        <end position="1070"/>
    </location>
</feature>
<accession>A0A061H6A5</accession>
<dbReference type="GO" id="GO:0005634">
    <property type="term" value="C:nucleus"/>
    <property type="evidence" value="ECO:0007669"/>
    <property type="project" value="UniProtKB-SubCell"/>
</dbReference>
<dbReference type="InterPro" id="IPR007219">
    <property type="entry name" value="XnlR_reg_dom"/>
</dbReference>
<dbReference type="eggNOG" id="ENOG502QR1M">
    <property type="taxonomic scope" value="Eukaryota"/>
</dbReference>
<evidence type="ECO:0000313" key="10">
    <source>
        <dbReference type="EMBL" id="EPQ27505.1"/>
    </source>
</evidence>
<feature type="compositionally biased region" description="Gly residues" evidence="8">
    <location>
        <begin position="903"/>
        <end position="921"/>
    </location>
</feature>
<feature type="compositionally biased region" description="Low complexity" evidence="8">
    <location>
        <begin position="922"/>
        <end position="931"/>
    </location>
</feature>
<dbReference type="InterPro" id="IPR036864">
    <property type="entry name" value="Zn2-C6_fun-type_DNA-bd_sf"/>
</dbReference>
<feature type="region of interest" description="Disordered" evidence="8">
    <location>
        <begin position="1"/>
        <end position="110"/>
    </location>
</feature>
<dbReference type="GeneID" id="19319142"/>
<dbReference type="Pfam" id="PF00172">
    <property type="entry name" value="Zn_clus"/>
    <property type="match status" value="1"/>
</dbReference>
<feature type="compositionally biased region" description="Basic and acidic residues" evidence="8">
    <location>
        <begin position="60"/>
        <end position="70"/>
    </location>
</feature>
<dbReference type="Pfam" id="PF04082">
    <property type="entry name" value="Fungal_trans"/>
    <property type="match status" value="1"/>
</dbReference>
<feature type="compositionally biased region" description="Polar residues" evidence="8">
    <location>
        <begin position="882"/>
        <end position="892"/>
    </location>
</feature>
<evidence type="ECO:0000259" key="9">
    <source>
        <dbReference type="PROSITE" id="PS50048"/>
    </source>
</evidence>
<sequence length="1339" mass="138252">MSAGGTAATATATTASAAAPPPQPPLSSSSSFSSSDVHGLARASSGLPSSSSSSLQHILPRTEDHDDARNPSRPSSPSPASPRANKPSGSNTAATANAPSSSSKESSRLPACEACRSRKIKCDALVPACTPCRKAQRECVGRDKTSSVSRGLIWELQEKVRELEQKLSSASTSTSAPQPPASLHHSASYDATLHRHPDRRGSLSQSHHDLAAHSSSSSMPPSANAATSSGRTAKRRKTDSHADDGTADDSDAREDRGRLSSQDPPPLSPSLQPSPNDLIQETSTIFETLSSNLPAAARPRDRRRPLASANASAAHDVDRAGTGSSRASGQPGYAADPSAPHASRHPQAGLDDAGRTSRRMTGSKSAASTFNISTYDRGFIDRLVKRYIVYMNGALPVINEVRLREMTDRIYRADLELRLAGRAATRSSSPKPAERYTVLMALAIALASLSRSHHFSSELKRLGNKLWSEAQRLMPEFSKVADLDKLRAILLQLLYAFLIPKSGSVWELSGAAMRLITELNLHFDREADSVTHQKYDAEMLDTRRRLFWTAYCLDRSLAVALGRPPGLSDAWIHVQLPSLRSDHDLIQQGPASGNASAVHLSNGNVDRLKQSYRSHIALRRIQSEIHCRLHSVNPRDYSLDHDGISLSQPLPPDRNLASMMEYGPPTPNVAWQERMVKKLQDWRAGCAACTNDAGSSSFGGGAGVHGGSSGGGGVGGGGISSFNDLSVEAIPFVTTEWMELNYNLTLSLLFRPSPNNPRPDQQGLRRAFVASGEVMKLYKLMHRTSKINFPWLATHNLFISGLTYLNSLEKLARQGLSNPTSLVDIIFNVQSCTSVLEALTSLEDGYNTRVRDTFDTAAAAVLKIILEPSRGGSGGANGGTVLESTVSGSLTPMPNPLRAMMGGTTGHGGFSTSGGGGGGGSNSSSGNSSGAGAAGLGSGAGGSNSGGGGALMMAATTSGGGFDSSLRSARQGSPALRTFPTSSAPNSFMSPTWLSDATWNTVAASNSAPPGSTILVAAPPRNVYSQLQRPTSSLSSAIHSAPAISQQRTTAQGSPPLAPTTSYGQAQQDGFSVGGAGSHHAFSGMAALSPVVLGSISPSTVQRNGQDGHGGGGIGTYSGNGGGGSNGVTTDGNQTNGSQNGGGGTSDTGPTFGFHNWLLQPYEGGGWGLDSTSGFLGGGGSGAFDPSISPSSSTRGGGGGGSGGGGGLGNPFFNDGSSAAGGGLGNFSDGTPSVSGAADGAAGGYDFSSVFEAATSGAAGVDEAERRRLKAEPANGGGGGGGGDSHRRGSFKLPDGEGQQQRDDGAHSTGGGGGGGETRTQHQQDTSFLEMLADVSRSL</sequence>
<dbReference type="EMBL" id="KE361639">
    <property type="protein sequence ID" value="EPQ27505.1"/>
    <property type="molecule type" value="Genomic_DNA"/>
</dbReference>
<feature type="compositionally biased region" description="Gly residues" evidence="8">
    <location>
        <begin position="1107"/>
        <end position="1126"/>
    </location>
</feature>
<evidence type="ECO:0000256" key="5">
    <source>
        <dbReference type="ARBA" id="ARBA00023125"/>
    </source>
</evidence>
<feature type="compositionally biased region" description="Low complexity" evidence="8">
    <location>
        <begin position="81"/>
        <end position="104"/>
    </location>
</feature>
<feature type="compositionally biased region" description="Low complexity" evidence="8">
    <location>
        <begin position="212"/>
        <end position="229"/>
    </location>
</feature>
<dbReference type="InterPro" id="IPR001138">
    <property type="entry name" value="Zn2Cys6_DnaBD"/>
</dbReference>
<dbReference type="KEGG" id="pfp:PFL1_05043"/>
<dbReference type="PROSITE" id="PS00463">
    <property type="entry name" value="ZN2_CY6_FUNGAL_1"/>
    <property type="match status" value="1"/>
</dbReference>
<evidence type="ECO:0000256" key="8">
    <source>
        <dbReference type="SAM" id="MobiDB-lite"/>
    </source>
</evidence>
<evidence type="ECO:0000256" key="3">
    <source>
        <dbReference type="ARBA" id="ARBA00022833"/>
    </source>
</evidence>
<dbReference type="RefSeq" id="XP_007880763.1">
    <property type="nucleotide sequence ID" value="XM_007882572.1"/>
</dbReference>
<dbReference type="CDD" id="cd00067">
    <property type="entry name" value="GAL4"/>
    <property type="match status" value="1"/>
</dbReference>
<feature type="compositionally biased region" description="Low complexity" evidence="8">
    <location>
        <begin position="1"/>
        <end position="18"/>
    </location>
</feature>
<evidence type="ECO:0000256" key="1">
    <source>
        <dbReference type="ARBA" id="ARBA00004123"/>
    </source>
</evidence>
<feature type="domain" description="Zn(2)-C6 fungal-type" evidence="9">
    <location>
        <begin position="111"/>
        <end position="140"/>
    </location>
</feature>
<dbReference type="GO" id="GO:0006351">
    <property type="term" value="P:DNA-templated transcription"/>
    <property type="evidence" value="ECO:0007669"/>
    <property type="project" value="InterPro"/>
</dbReference>
<evidence type="ECO:0000256" key="4">
    <source>
        <dbReference type="ARBA" id="ARBA00023015"/>
    </source>
</evidence>
<organism evidence="10 11">
    <name type="scientific">Pseudozyma flocculosa PF-1</name>
    <dbReference type="NCBI Taxonomy" id="1277687"/>
    <lineage>
        <taxon>Eukaryota</taxon>
        <taxon>Fungi</taxon>
        <taxon>Dikarya</taxon>
        <taxon>Basidiomycota</taxon>
        <taxon>Ustilaginomycotina</taxon>
        <taxon>Ustilaginomycetes</taxon>
        <taxon>Ustilaginales</taxon>
        <taxon>Ustilaginaceae</taxon>
        <taxon>Pseudozyma</taxon>
    </lineage>
</organism>
<feature type="region of interest" description="Disordered" evidence="8">
    <location>
        <begin position="961"/>
        <end position="986"/>
    </location>
</feature>
<feature type="compositionally biased region" description="Low complexity" evidence="8">
    <location>
        <begin position="44"/>
        <end position="55"/>
    </location>
</feature>
<feature type="region of interest" description="Disordered" evidence="8">
    <location>
        <begin position="1098"/>
        <end position="1157"/>
    </location>
</feature>
<gene>
    <name evidence="10" type="ORF">PFL1_05043</name>
</gene>
<dbReference type="InterPro" id="IPR052202">
    <property type="entry name" value="Yeast_MetPath_Reg"/>
</dbReference>
<dbReference type="HOGENOM" id="CLU_276948_0_0_1"/>
<feature type="compositionally biased region" description="Gly residues" evidence="8">
    <location>
        <begin position="1195"/>
        <end position="1209"/>
    </location>
</feature>
<feature type="region of interest" description="Disordered" evidence="8">
    <location>
        <begin position="1034"/>
        <end position="1077"/>
    </location>
</feature>
<dbReference type="SUPFAM" id="SSF57701">
    <property type="entry name" value="Zn2/Cys6 DNA-binding domain"/>
    <property type="match status" value="1"/>
</dbReference>
<name>A0A061H6A5_9BASI</name>
<dbReference type="SMART" id="SM00066">
    <property type="entry name" value="GAL4"/>
    <property type="match status" value="1"/>
</dbReference>
<protein>
    <recommendedName>
        <fullName evidence="9">Zn(2)-C6 fungal-type domain-containing protein</fullName>
    </recommendedName>
</protein>
<keyword evidence="5" id="KW-0238">DNA-binding</keyword>
<dbReference type="PANTHER" id="PTHR47782:SF1">
    <property type="entry name" value="PYRIMIDINE PATHWAY REGULATORY PROTEIN 1"/>
    <property type="match status" value="1"/>
</dbReference>
<dbReference type="GO" id="GO:0043565">
    <property type="term" value="F:sequence-specific DNA binding"/>
    <property type="evidence" value="ECO:0007669"/>
    <property type="project" value="TreeGrafter"/>
</dbReference>
<evidence type="ECO:0000256" key="2">
    <source>
        <dbReference type="ARBA" id="ARBA00022723"/>
    </source>
</evidence>
<feature type="region of interest" description="Disordered" evidence="8">
    <location>
        <begin position="291"/>
        <end position="366"/>
    </location>
</feature>
<reference evidence="10 11" key="1">
    <citation type="journal article" date="2013" name="Plant Cell">
        <title>The transition from a phytopathogenic smut ancestor to an anamorphic biocontrol agent deciphered by comparative whole-genome analysis.</title>
        <authorList>
            <person name="Lefebvre F."/>
            <person name="Joly D.L."/>
            <person name="Labbe C."/>
            <person name="Teichmann B."/>
            <person name="Linning R."/>
            <person name="Belzile F."/>
            <person name="Bakkeren G."/>
            <person name="Belanger R.R."/>
        </authorList>
    </citation>
    <scope>NUCLEOTIDE SEQUENCE [LARGE SCALE GENOMIC DNA]</scope>
    <source>
        <strain evidence="10 11">PF-1</strain>
    </source>
</reference>
<feature type="compositionally biased region" description="Low complexity" evidence="8">
    <location>
        <begin position="26"/>
        <end position="35"/>
    </location>
</feature>
<feature type="region of interest" description="Disordered" evidence="8">
    <location>
        <begin position="873"/>
        <end position="944"/>
    </location>
</feature>
<comment type="subcellular location">
    <subcellularLocation>
        <location evidence="1">Nucleus</location>
    </subcellularLocation>
</comment>
<feature type="compositionally biased region" description="Basic and acidic residues" evidence="8">
    <location>
        <begin position="192"/>
        <end position="211"/>
    </location>
</feature>
<keyword evidence="4" id="KW-0805">Transcription regulation</keyword>
<evidence type="ECO:0000256" key="7">
    <source>
        <dbReference type="ARBA" id="ARBA00023242"/>
    </source>
</evidence>
<proteinExistence type="predicted"/>
<keyword evidence="7" id="KW-0539">Nucleus</keyword>
<dbReference type="GO" id="GO:0008270">
    <property type="term" value="F:zinc ion binding"/>
    <property type="evidence" value="ECO:0007669"/>
    <property type="project" value="InterPro"/>
</dbReference>
<feature type="region of interest" description="Disordered" evidence="8">
    <location>
        <begin position="1178"/>
        <end position="1214"/>
    </location>
</feature>
<dbReference type="CDD" id="cd12148">
    <property type="entry name" value="fungal_TF_MHR"/>
    <property type="match status" value="1"/>
</dbReference>
<dbReference type="GO" id="GO:0045944">
    <property type="term" value="P:positive regulation of transcription by RNA polymerase II"/>
    <property type="evidence" value="ECO:0007669"/>
    <property type="project" value="TreeGrafter"/>
</dbReference>
<dbReference type="PANTHER" id="PTHR47782">
    <property type="entry name" value="ZN(II)2CYS6 TRANSCRIPTION FACTOR (EUROFUNG)-RELATED"/>
    <property type="match status" value="1"/>
</dbReference>
<dbReference type="Proteomes" id="UP000053664">
    <property type="component" value="Unassembled WGS sequence"/>
</dbReference>
<dbReference type="Gene3D" id="4.10.240.10">
    <property type="entry name" value="Zn(2)-C6 fungal-type DNA-binding domain"/>
    <property type="match status" value="1"/>
</dbReference>
<evidence type="ECO:0000256" key="6">
    <source>
        <dbReference type="ARBA" id="ARBA00023163"/>
    </source>
</evidence>
<feature type="compositionally biased region" description="Gly residues" evidence="8">
    <location>
        <begin position="932"/>
        <end position="944"/>
    </location>
</feature>
<dbReference type="GO" id="GO:0000981">
    <property type="term" value="F:DNA-binding transcription factor activity, RNA polymerase II-specific"/>
    <property type="evidence" value="ECO:0007669"/>
    <property type="project" value="InterPro"/>
</dbReference>
<feature type="region of interest" description="Disordered" evidence="8">
    <location>
        <begin position="163"/>
        <end position="277"/>
    </location>
</feature>
<dbReference type="SMART" id="SM00906">
    <property type="entry name" value="Fungal_trans"/>
    <property type="match status" value="1"/>
</dbReference>